<dbReference type="CDD" id="cd06261">
    <property type="entry name" value="TM_PBP2"/>
    <property type="match status" value="1"/>
</dbReference>
<dbReference type="InterPro" id="IPR035906">
    <property type="entry name" value="MetI-like_sf"/>
</dbReference>
<dbReference type="PROSITE" id="PS50928">
    <property type="entry name" value="ABC_TM1"/>
    <property type="match status" value="1"/>
</dbReference>
<evidence type="ECO:0000259" key="10">
    <source>
        <dbReference type="PROSITE" id="PS50928"/>
    </source>
</evidence>
<dbReference type="GO" id="GO:0005886">
    <property type="term" value="C:plasma membrane"/>
    <property type="evidence" value="ECO:0007669"/>
    <property type="project" value="UniProtKB-SubCell"/>
</dbReference>
<evidence type="ECO:0000256" key="9">
    <source>
        <dbReference type="SAM" id="Phobius"/>
    </source>
</evidence>
<dbReference type="InterPro" id="IPR005672">
    <property type="entry name" value="Phosphate_PstA"/>
</dbReference>
<accession>A0A6J6X8L5</accession>
<keyword evidence="8 9" id="KW-0472">Membrane</keyword>
<dbReference type="InterPro" id="IPR000515">
    <property type="entry name" value="MetI-like"/>
</dbReference>
<dbReference type="AlphaFoldDB" id="A0A6J6X8L5"/>
<evidence type="ECO:0000256" key="5">
    <source>
        <dbReference type="ARBA" id="ARBA00022592"/>
    </source>
</evidence>
<dbReference type="EMBL" id="CAFAAI010000084">
    <property type="protein sequence ID" value="CAB4793770.1"/>
    <property type="molecule type" value="Genomic_DNA"/>
</dbReference>
<comment type="subcellular location">
    <subcellularLocation>
        <location evidence="1">Cell membrane</location>
        <topology evidence="1">Multi-pass membrane protein</topology>
    </subcellularLocation>
</comment>
<keyword evidence="3" id="KW-0813">Transport</keyword>
<evidence type="ECO:0000256" key="3">
    <source>
        <dbReference type="ARBA" id="ARBA00022448"/>
    </source>
</evidence>
<evidence type="ECO:0000256" key="8">
    <source>
        <dbReference type="ARBA" id="ARBA00023136"/>
    </source>
</evidence>
<evidence type="ECO:0000256" key="4">
    <source>
        <dbReference type="ARBA" id="ARBA00022475"/>
    </source>
</evidence>
<dbReference type="PANTHER" id="PTHR42922:SF1">
    <property type="entry name" value="PHOSPHATE TRANSPORT SYSTEM PERMEASE PROTEIN PSTA"/>
    <property type="match status" value="1"/>
</dbReference>
<keyword evidence="6 9" id="KW-0812">Transmembrane</keyword>
<dbReference type="GO" id="GO:0005315">
    <property type="term" value="F:phosphate transmembrane transporter activity"/>
    <property type="evidence" value="ECO:0007669"/>
    <property type="project" value="InterPro"/>
</dbReference>
<dbReference type="Gene3D" id="1.10.3720.10">
    <property type="entry name" value="MetI-like"/>
    <property type="match status" value="1"/>
</dbReference>
<feature type="transmembrane region" description="Helical" evidence="9">
    <location>
        <begin position="37"/>
        <end position="58"/>
    </location>
</feature>
<protein>
    <submittedName>
        <fullName evidence="11">Unannotated protein</fullName>
    </submittedName>
</protein>
<proteinExistence type="inferred from homology"/>
<keyword evidence="7 9" id="KW-1133">Transmembrane helix</keyword>
<sequence>MTALLESSTSPAPISLLLADLTTVSTRRRLKNTVMTSLMGMSVAVVAVVLLLVLATVVSKGWSIVASEFPKWFTQDIQLSPRRPGPGMKAAIVGTLVATATATAIAVPLGIAGAVYLNEYGKRSLFARTLRFLSNVMAGVPSIVMGLFIYVFWVVPRGVDGLNGFSGALALACLMLPIVVRSTEEMLRLVPQNLRDASLALGATTSRTTLTVVIPRAASGIISGSLLAVARAAGETAPLIFTIGAAKRTNWNPFSGTNTSLSLQIYANAKESFPTAQERAWGAALTLIIVAFMFTFVARALSGRFAKNSTS</sequence>
<reference evidence="11" key="1">
    <citation type="submission" date="2020-05" db="EMBL/GenBank/DDBJ databases">
        <authorList>
            <person name="Chiriac C."/>
            <person name="Salcher M."/>
            <person name="Ghai R."/>
            <person name="Kavagutti S V."/>
        </authorList>
    </citation>
    <scope>NUCLEOTIDE SEQUENCE</scope>
</reference>
<keyword evidence="4" id="KW-1003">Cell membrane</keyword>
<organism evidence="11">
    <name type="scientific">freshwater metagenome</name>
    <dbReference type="NCBI Taxonomy" id="449393"/>
    <lineage>
        <taxon>unclassified sequences</taxon>
        <taxon>metagenomes</taxon>
        <taxon>ecological metagenomes</taxon>
    </lineage>
</organism>
<comment type="similarity">
    <text evidence="2">Belongs to the binding-protein-dependent transport system permease family. CysTW subfamily.</text>
</comment>
<evidence type="ECO:0000313" key="11">
    <source>
        <dbReference type="EMBL" id="CAB4793770.1"/>
    </source>
</evidence>
<evidence type="ECO:0000256" key="1">
    <source>
        <dbReference type="ARBA" id="ARBA00004651"/>
    </source>
</evidence>
<feature type="transmembrane region" description="Helical" evidence="9">
    <location>
        <begin position="161"/>
        <end position="180"/>
    </location>
</feature>
<feature type="transmembrane region" description="Helical" evidence="9">
    <location>
        <begin position="280"/>
        <end position="301"/>
    </location>
</feature>
<gene>
    <name evidence="11" type="ORF">UFOPK2992_00610</name>
</gene>
<feature type="transmembrane region" description="Helical" evidence="9">
    <location>
        <begin position="90"/>
        <end position="117"/>
    </location>
</feature>
<evidence type="ECO:0000256" key="7">
    <source>
        <dbReference type="ARBA" id="ARBA00022989"/>
    </source>
</evidence>
<dbReference type="InterPro" id="IPR051408">
    <property type="entry name" value="Phosphate_transprt_permease"/>
</dbReference>
<dbReference type="Pfam" id="PF00528">
    <property type="entry name" value="BPD_transp_1"/>
    <property type="match status" value="1"/>
</dbReference>
<dbReference type="NCBIfam" id="TIGR00974">
    <property type="entry name" value="3a0107s02c"/>
    <property type="match status" value="1"/>
</dbReference>
<dbReference type="PANTHER" id="PTHR42922">
    <property type="entry name" value="PHOSPHATE TRANSPORT SYSTEM PERMEASE PROTEIN PSTA"/>
    <property type="match status" value="1"/>
</dbReference>
<feature type="transmembrane region" description="Helical" evidence="9">
    <location>
        <begin position="129"/>
        <end position="155"/>
    </location>
</feature>
<name>A0A6J6X8L5_9ZZZZ</name>
<evidence type="ECO:0000256" key="6">
    <source>
        <dbReference type="ARBA" id="ARBA00022692"/>
    </source>
</evidence>
<feature type="domain" description="ABC transmembrane type-1" evidence="10">
    <location>
        <begin position="92"/>
        <end position="298"/>
    </location>
</feature>
<dbReference type="SUPFAM" id="SSF161098">
    <property type="entry name" value="MetI-like"/>
    <property type="match status" value="1"/>
</dbReference>
<keyword evidence="5" id="KW-0592">Phosphate transport</keyword>
<evidence type="ECO:0000256" key="2">
    <source>
        <dbReference type="ARBA" id="ARBA00007069"/>
    </source>
</evidence>
<dbReference type="GO" id="GO:0035435">
    <property type="term" value="P:phosphate ion transmembrane transport"/>
    <property type="evidence" value="ECO:0007669"/>
    <property type="project" value="InterPro"/>
</dbReference>